<gene>
    <name evidence="3" type="ORF">JOF33_002333</name>
</gene>
<dbReference type="PANTHER" id="PTHR21047">
    <property type="entry name" value="DTDP-6-DEOXY-D-GLUCOSE-3,5 EPIMERASE"/>
    <property type="match status" value="1"/>
</dbReference>
<comment type="similarity">
    <text evidence="1">Belongs to the dTDP-4-dehydrorhamnose 3,5-epimerase family.</text>
</comment>
<dbReference type="Proteomes" id="UP001519305">
    <property type="component" value="Unassembled WGS sequence"/>
</dbReference>
<keyword evidence="3" id="KW-0413">Isomerase</keyword>
<name>A0ABS4UAW2_9CORY</name>
<comment type="caution">
    <text evidence="3">The sequence shown here is derived from an EMBL/GenBank/DDBJ whole genome shotgun (WGS) entry which is preliminary data.</text>
</comment>
<dbReference type="SUPFAM" id="SSF51182">
    <property type="entry name" value="RmlC-like cupins"/>
    <property type="match status" value="1"/>
</dbReference>
<evidence type="ECO:0000256" key="2">
    <source>
        <dbReference type="SAM" id="MobiDB-lite"/>
    </source>
</evidence>
<dbReference type="EC" id="5.1.3.13" evidence="3"/>
<dbReference type="InterPro" id="IPR011051">
    <property type="entry name" value="RmlC_Cupin_sf"/>
</dbReference>
<dbReference type="EMBL" id="JAGINY010000001">
    <property type="protein sequence ID" value="MBP2333634.1"/>
    <property type="molecule type" value="Genomic_DNA"/>
</dbReference>
<dbReference type="InterPro" id="IPR014710">
    <property type="entry name" value="RmlC-like_jellyroll"/>
</dbReference>
<evidence type="ECO:0000313" key="4">
    <source>
        <dbReference type="Proteomes" id="UP001519305"/>
    </source>
</evidence>
<organism evidence="3 4">
    <name type="scientific">Corynebacterium freneyi</name>
    <dbReference type="NCBI Taxonomy" id="134034"/>
    <lineage>
        <taxon>Bacteria</taxon>
        <taxon>Bacillati</taxon>
        <taxon>Actinomycetota</taxon>
        <taxon>Actinomycetes</taxon>
        <taxon>Mycobacteriales</taxon>
        <taxon>Corynebacteriaceae</taxon>
        <taxon>Corynebacterium</taxon>
    </lineage>
</organism>
<dbReference type="Pfam" id="PF00908">
    <property type="entry name" value="dTDP_sugar_isom"/>
    <property type="match status" value="1"/>
</dbReference>
<evidence type="ECO:0000256" key="1">
    <source>
        <dbReference type="ARBA" id="ARBA00010154"/>
    </source>
</evidence>
<accession>A0ABS4UAW2</accession>
<dbReference type="GO" id="GO:0008830">
    <property type="term" value="F:dTDP-4-dehydrorhamnose 3,5-epimerase activity"/>
    <property type="evidence" value="ECO:0007669"/>
    <property type="project" value="UniProtKB-EC"/>
</dbReference>
<dbReference type="RefSeq" id="WP_209654262.1">
    <property type="nucleotide sequence ID" value="NZ_CP047357.1"/>
</dbReference>
<proteinExistence type="inferred from homology"/>
<sequence>MTQGNDETHRRHSTADATGDARATFRPTAIPGVHVFEPIIHGDARGSFHEWFKADAFIDATGHPFIPEQANMSVSAAGVVRGLHFADVPPGQAKLVTCAAGRVVDVIVDVRRGSPTFGEHITVELEPGTRRVVYIPVGVAHGFVALDDDSVLTYLTSTGYDPEIERAVSIADPQLGVDIEGILAGAGAAVEKPILSDRDAAAPTIAEFEAAGGALPDWEDCRAMENELRDEWAIANEDVGEA</sequence>
<keyword evidence="4" id="KW-1185">Reference proteome</keyword>
<dbReference type="InterPro" id="IPR000888">
    <property type="entry name" value="RmlC-like"/>
</dbReference>
<dbReference type="CDD" id="cd00438">
    <property type="entry name" value="cupin_RmlC"/>
    <property type="match status" value="1"/>
</dbReference>
<dbReference type="Gene3D" id="2.60.120.10">
    <property type="entry name" value="Jelly Rolls"/>
    <property type="match status" value="1"/>
</dbReference>
<feature type="region of interest" description="Disordered" evidence="2">
    <location>
        <begin position="1"/>
        <end position="24"/>
    </location>
</feature>
<dbReference type="PANTHER" id="PTHR21047:SF2">
    <property type="entry name" value="THYMIDINE DIPHOSPHO-4-KETO-RHAMNOSE 3,5-EPIMERASE"/>
    <property type="match status" value="1"/>
</dbReference>
<protein>
    <submittedName>
        <fullName evidence="3">dTDP-4-dehydrorhamnose 3,5-epimerase</fullName>
        <ecNumber evidence="3">5.1.3.13</ecNumber>
    </submittedName>
</protein>
<evidence type="ECO:0000313" key="3">
    <source>
        <dbReference type="EMBL" id="MBP2333634.1"/>
    </source>
</evidence>
<reference evidence="3 4" key="1">
    <citation type="submission" date="2021-03" db="EMBL/GenBank/DDBJ databases">
        <title>Sequencing the genomes of 1000 actinobacteria strains.</title>
        <authorList>
            <person name="Klenk H.-P."/>
        </authorList>
    </citation>
    <scope>NUCLEOTIDE SEQUENCE [LARGE SCALE GENOMIC DNA]</scope>
    <source>
        <strain evidence="3 4">DSM 44506</strain>
    </source>
</reference>